<proteinExistence type="predicted"/>
<evidence type="ECO:0000256" key="1">
    <source>
        <dbReference type="ARBA" id="ARBA00004613"/>
    </source>
</evidence>
<protein>
    <submittedName>
        <fullName evidence="8">C-C motif chemokine 2-like</fullName>
    </submittedName>
</protein>
<dbReference type="Pfam" id="PF00048">
    <property type="entry name" value="IL8"/>
    <property type="match status" value="1"/>
</dbReference>
<feature type="region of interest" description="Disordered" evidence="5">
    <location>
        <begin position="87"/>
        <end position="116"/>
    </location>
</feature>
<organism evidence="8 9">
    <name type="scientific">Neolamprologus brichardi</name>
    <name type="common">Fairy cichlid</name>
    <name type="synonym">Lamprologus brichardi</name>
    <dbReference type="NCBI Taxonomy" id="32507"/>
    <lineage>
        <taxon>Eukaryota</taxon>
        <taxon>Metazoa</taxon>
        <taxon>Chordata</taxon>
        <taxon>Craniata</taxon>
        <taxon>Vertebrata</taxon>
        <taxon>Euteleostomi</taxon>
        <taxon>Actinopterygii</taxon>
        <taxon>Neopterygii</taxon>
        <taxon>Teleostei</taxon>
        <taxon>Neoteleostei</taxon>
        <taxon>Acanthomorphata</taxon>
        <taxon>Ovalentaria</taxon>
        <taxon>Cichlomorphae</taxon>
        <taxon>Cichliformes</taxon>
        <taxon>Cichlidae</taxon>
        <taxon>African cichlids</taxon>
        <taxon>Pseudocrenilabrinae</taxon>
        <taxon>Lamprologini</taxon>
        <taxon>Neolamprologus</taxon>
    </lineage>
</organism>
<evidence type="ECO:0000256" key="4">
    <source>
        <dbReference type="ARBA" id="ARBA00022729"/>
    </source>
</evidence>
<dbReference type="SUPFAM" id="SSF54117">
    <property type="entry name" value="Interleukin 8-like chemokines"/>
    <property type="match status" value="1"/>
</dbReference>
<sequence>MKTLCFSLGLLLLAACCCDAIPKGVKFSTAPGTCCFNFKINAIPVKLVSFITQTHSSCPKKAYIVHTVKGKKICYTQSFQWEKFPFNRKKPTAEPGSGSEGKPIQEKSDSCCSILD</sequence>
<dbReference type="InterPro" id="IPR036048">
    <property type="entry name" value="Interleukin_8-like_sf"/>
</dbReference>
<evidence type="ECO:0000313" key="9">
    <source>
        <dbReference type="Proteomes" id="UP000261580"/>
    </source>
</evidence>
<dbReference type="Proteomes" id="UP000261580">
    <property type="component" value="Unassembled WGS sequence"/>
</dbReference>
<dbReference type="STRING" id="32507.ENSNBRP00000005739"/>
<dbReference type="Gene3D" id="2.40.50.40">
    <property type="match status" value="1"/>
</dbReference>
<dbReference type="OMA" id="CDQFSNN"/>
<keyword evidence="9" id="KW-1185">Reference proteome</keyword>
<dbReference type="GeneTree" id="ENSGT00970000193565"/>
<evidence type="ECO:0000313" key="8">
    <source>
        <dbReference type="Ensembl" id="ENSNBRP00000005739.1"/>
    </source>
</evidence>
<dbReference type="PANTHER" id="PTHR12015">
    <property type="entry name" value="SMALL INDUCIBLE CYTOKINE A"/>
    <property type="match status" value="1"/>
</dbReference>
<evidence type="ECO:0000256" key="5">
    <source>
        <dbReference type="SAM" id="MobiDB-lite"/>
    </source>
</evidence>
<comment type="subcellular location">
    <subcellularLocation>
        <location evidence="1">Secreted</location>
    </subcellularLocation>
</comment>
<dbReference type="GO" id="GO:0008009">
    <property type="term" value="F:chemokine activity"/>
    <property type="evidence" value="ECO:0007669"/>
    <property type="project" value="InterPro"/>
</dbReference>
<dbReference type="PROSITE" id="PS51257">
    <property type="entry name" value="PROKAR_LIPOPROTEIN"/>
    <property type="match status" value="1"/>
</dbReference>
<evidence type="ECO:0000259" key="7">
    <source>
        <dbReference type="Pfam" id="PF00048"/>
    </source>
</evidence>
<keyword evidence="3" id="KW-0964">Secreted</keyword>
<accession>A0A3Q4MAN1</accession>
<keyword evidence="2" id="KW-0202">Cytokine</keyword>
<dbReference type="Ensembl" id="ENSNBRT00000005917.1">
    <property type="protein sequence ID" value="ENSNBRP00000005739.1"/>
    <property type="gene ID" value="ENSNBRG00000004530.1"/>
</dbReference>
<dbReference type="AlphaFoldDB" id="A0A3Q4MAN1"/>
<dbReference type="GO" id="GO:0006955">
    <property type="term" value="P:immune response"/>
    <property type="evidence" value="ECO:0007669"/>
    <property type="project" value="InterPro"/>
</dbReference>
<evidence type="ECO:0000256" key="6">
    <source>
        <dbReference type="SAM" id="SignalP"/>
    </source>
</evidence>
<evidence type="ECO:0000256" key="2">
    <source>
        <dbReference type="ARBA" id="ARBA00022514"/>
    </source>
</evidence>
<dbReference type="InterPro" id="IPR001811">
    <property type="entry name" value="Chemokine_IL8-like_dom"/>
</dbReference>
<name>A0A3Q4MAN1_NEOBR</name>
<feature type="chain" id="PRO_5018727608" evidence="6">
    <location>
        <begin position="21"/>
        <end position="116"/>
    </location>
</feature>
<feature type="domain" description="Chemokine interleukin-8-like" evidence="7">
    <location>
        <begin position="33"/>
        <end position="81"/>
    </location>
</feature>
<evidence type="ECO:0000256" key="3">
    <source>
        <dbReference type="ARBA" id="ARBA00022525"/>
    </source>
</evidence>
<keyword evidence="4 6" id="KW-0732">Signal</keyword>
<dbReference type="PANTHER" id="PTHR12015:SF183">
    <property type="entry name" value="C-C MOTIF CHEMOKINE 3"/>
    <property type="match status" value="1"/>
</dbReference>
<dbReference type="InterPro" id="IPR039809">
    <property type="entry name" value="Chemokine_b/g/d"/>
</dbReference>
<reference evidence="8" key="2">
    <citation type="submission" date="2025-09" db="UniProtKB">
        <authorList>
            <consortium name="Ensembl"/>
        </authorList>
    </citation>
    <scope>IDENTIFICATION</scope>
</reference>
<feature type="signal peptide" evidence="6">
    <location>
        <begin position="1"/>
        <end position="20"/>
    </location>
</feature>
<dbReference type="GO" id="GO:0005615">
    <property type="term" value="C:extracellular space"/>
    <property type="evidence" value="ECO:0007669"/>
    <property type="project" value="UniProtKB-KW"/>
</dbReference>
<reference evidence="8" key="1">
    <citation type="submission" date="2025-08" db="UniProtKB">
        <authorList>
            <consortium name="Ensembl"/>
        </authorList>
    </citation>
    <scope>IDENTIFICATION</scope>
</reference>